<comment type="caution">
    <text evidence="9">The sequence shown here is derived from an EMBL/GenBank/DDBJ whole genome shotgun (WGS) entry which is preliminary data.</text>
</comment>
<accession>A0AAN7K5X5</accession>
<dbReference type="FunFam" id="1.20.5.170:FF:000020">
    <property type="entry name" value="BZIP transcription factor"/>
    <property type="match status" value="1"/>
</dbReference>
<evidence type="ECO:0000256" key="7">
    <source>
        <dbReference type="SAM" id="MobiDB-lite"/>
    </source>
</evidence>
<dbReference type="PROSITE" id="PS50217">
    <property type="entry name" value="BZIP"/>
    <property type="match status" value="1"/>
</dbReference>
<dbReference type="CDD" id="cd14702">
    <property type="entry name" value="bZIP_plant_GBF1"/>
    <property type="match status" value="1"/>
</dbReference>
<keyword evidence="4" id="KW-0804">Transcription</keyword>
<organism evidence="9 10">
    <name type="scientific">Trapa incisa</name>
    <dbReference type="NCBI Taxonomy" id="236973"/>
    <lineage>
        <taxon>Eukaryota</taxon>
        <taxon>Viridiplantae</taxon>
        <taxon>Streptophyta</taxon>
        <taxon>Embryophyta</taxon>
        <taxon>Tracheophyta</taxon>
        <taxon>Spermatophyta</taxon>
        <taxon>Magnoliopsida</taxon>
        <taxon>eudicotyledons</taxon>
        <taxon>Gunneridae</taxon>
        <taxon>Pentapetalae</taxon>
        <taxon>rosids</taxon>
        <taxon>malvids</taxon>
        <taxon>Myrtales</taxon>
        <taxon>Lythraceae</taxon>
        <taxon>Trapa</taxon>
    </lineage>
</organism>
<comment type="subcellular location">
    <subcellularLocation>
        <location evidence="1">Nucleus</location>
    </subcellularLocation>
</comment>
<protein>
    <recommendedName>
        <fullName evidence="8">BZIP domain-containing protein</fullName>
    </recommendedName>
</protein>
<feature type="region of interest" description="Disordered" evidence="7">
    <location>
        <begin position="69"/>
        <end position="102"/>
    </location>
</feature>
<dbReference type="Pfam" id="PF00170">
    <property type="entry name" value="bZIP_1"/>
    <property type="match status" value="1"/>
</dbReference>
<evidence type="ECO:0000256" key="3">
    <source>
        <dbReference type="ARBA" id="ARBA00023125"/>
    </source>
</evidence>
<dbReference type="PANTHER" id="PTHR46324:SF26">
    <property type="entry name" value="OS02G0728001 PROTEIN"/>
    <property type="match status" value="1"/>
</dbReference>
<evidence type="ECO:0000256" key="2">
    <source>
        <dbReference type="ARBA" id="ARBA00023015"/>
    </source>
</evidence>
<dbReference type="EMBL" id="JAXIOK010000010">
    <property type="protein sequence ID" value="KAK4760419.1"/>
    <property type="molecule type" value="Genomic_DNA"/>
</dbReference>
<feature type="compositionally biased region" description="Low complexity" evidence="7">
    <location>
        <begin position="85"/>
        <end position="96"/>
    </location>
</feature>
<keyword evidence="6" id="KW-0175">Coiled coil</keyword>
<dbReference type="PANTHER" id="PTHR46324">
    <property type="entry name" value="BASIC LEUCINE ZIPPER 43-RELATED"/>
    <property type="match status" value="1"/>
</dbReference>
<dbReference type="AlphaFoldDB" id="A0AAN7K5X5"/>
<dbReference type="GO" id="GO:0003677">
    <property type="term" value="F:DNA binding"/>
    <property type="evidence" value="ECO:0007669"/>
    <property type="project" value="UniProtKB-KW"/>
</dbReference>
<feature type="domain" description="BZIP" evidence="8">
    <location>
        <begin position="108"/>
        <end position="171"/>
    </location>
</feature>
<dbReference type="InterPro" id="IPR045314">
    <property type="entry name" value="bZIP_plant_GBF1"/>
</dbReference>
<evidence type="ECO:0000313" key="9">
    <source>
        <dbReference type="EMBL" id="KAK4760419.1"/>
    </source>
</evidence>
<evidence type="ECO:0000256" key="5">
    <source>
        <dbReference type="ARBA" id="ARBA00023242"/>
    </source>
</evidence>
<dbReference type="InterPro" id="IPR004827">
    <property type="entry name" value="bZIP"/>
</dbReference>
<sequence>MMLSGDVSGAFLQCLSQEKSTFEPDPATGAIFVSAAAAADDLPFCHLNPNGFLMSRSLPPGDVSSVLEYLVHPPPPPPPPRVGPSSCLSSNSSTTSDEAEEEQLRAIDERKRRRMISNRESARRSRMRKQRHLDELWSHVVRLWTEKNRLVDRLNQFTECQDRVLEENAQLKEEISSLRQMIRDARNIENAAGATLAGHPHAGAAADVALNNIIISNY</sequence>
<keyword evidence="5" id="KW-0539">Nucleus</keyword>
<keyword evidence="10" id="KW-1185">Reference proteome</keyword>
<gene>
    <name evidence="9" type="ORF">SAY87_005312</name>
</gene>
<evidence type="ECO:0000256" key="4">
    <source>
        <dbReference type="ARBA" id="ARBA00023163"/>
    </source>
</evidence>
<dbReference type="GO" id="GO:0046983">
    <property type="term" value="F:protein dimerization activity"/>
    <property type="evidence" value="ECO:0007669"/>
    <property type="project" value="UniProtKB-ARBA"/>
</dbReference>
<proteinExistence type="predicted"/>
<evidence type="ECO:0000313" key="10">
    <source>
        <dbReference type="Proteomes" id="UP001345219"/>
    </source>
</evidence>
<dbReference type="PROSITE" id="PS00036">
    <property type="entry name" value="BZIP_BASIC"/>
    <property type="match status" value="1"/>
</dbReference>
<evidence type="ECO:0000259" key="8">
    <source>
        <dbReference type="PROSITE" id="PS50217"/>
    </source>
</evidence>
<dbReference type="SMART" id="SM00338">
    <property type="entry name" value="BRLZ"/>
    <property type="match status" value="1"/>
</dbReference>
<name>A0AAN7K5X5_9MYRT</name>
<dbReference type="Proteomes" id="UP001345219">
    <property type="component" value="Chromosome 5"/>
</dbReference>
<reference evidence="9 10" key="1">
    <citation type="journal article" date="2023" name="Hortic Res">
        <title>Pangenome of water caltrop reveals structural variations and asymmetric subgenome divergence after allopolyploidization.</title>
        <authorList>
            <person name="Zhang X."/>
            <person name="Chen Y."/>
            <person name="Wang L."/>
            <person name="Yuan Y."/>
            <person name="Fang M."/>
            <person name="Shi L."/>
            <person name="Lu R."/>
            <person name="Comes H.P."/>
            <person name="Ma Y."/>
            <person name="Chen Y."/>
            <person name="Huang G."/>
            <person name="Zhou Y."/>
            <person name="Zheng Z."/>
            <person name="Qiu Y."/>
        </authorList>
    </citation>
    <scope>NUCLEOTIDE SEQUENCE [LARGE SCALE GENOMIC DNA]</scope>
    <source>
        <tissue evidence="9">Roots</tissue>
    </source>
</reference>
<dbReference type="GO" id="GO:0003700">
    <property type="term" value="F:DNA-binding transcription factor activity"/>
    <property type="evidence" value="ECO:0007669"/>
    <property type="project" value="InterPro"/>
</dbReference>
<keyword evidence="2" id="KW-0805">Transcription regulation</keyword>
<keyword evidence="3" id="KW-0238">DNA-binding</keyword>
<dbReference type="SUPFAM" id="SSF57959">
    <property type="entry name" value="Leucine zipper domain"/>
    <property type="match status" value="1"/>
</dbReference>
<dbReference type="InterPro" id="IPR044521">
    <property type="entry name" value="AtbZIP8/43"/>
</dbReference>
<evidence type="ECO:0000256" key="6">
    <source>
        <dbReference type="SAM" id="Coils"/>
    </source>
</evidence>
<feature type="compositionally biased region" description="Pro residues" evidence="7">
    <location>
        <begin position="72"/>
        <end position="82"/>
    </location>
</feature>
<dbReference type="GO" id="GO:0005634">
    <property type="term" value="C:nucleus"/>
    <property type="evidence" value="ECO:0007669"/>
    <property type="project" value="UniProtKB-SubCell"/>
</dbReference>
<dbReference type="InterPro" id="IPR046347">
    <property type="entry name" value="bZIP_sf"/>
</dbReference>
<feature type="coiled-coil region" evidence="6">
    <location>
        <begin position="161"/>
        <end position="188"/>
    </location>
</feature>
<evidence type="ECO:0000256" key="1">
    <source>
        <dbReference type="ARBA" id="ARBA00004123"/>
    </source>
</evidence>
<dbReference type="Gene3D" id="1.20.5.170">
    <property type="match status" value="1"/>
</dbReference>